<sequence>GERRRDYGEITKGEDDGETARFRENRDGKTLRELETVILCDSGSDVRPSDPYTCHKKITIGWLSPAYALCIKISLWILTFAC</sequence>
<name>A0A2K3KET9_TRIPR</name>
<evidence type="ECO:0000313" key="2">
    <source>
        <dbReference type="EMBL" id="PNX64806.1"/>
    </source>
</evidence>
<reference evidence="2 3" key="2">
    <citation type="journal article" date="2017" name="Front. Plant Sci.">
        <title>Gene Classification and Mining of Molecular Markers Useful in Red Clover (Trifolium pratense) Breeding.</title>
        <authorList>
            <person name="Istvanek J."/>
            <person name="Dluhosova J."/>
            <person name="Dluhos P."/>
            <person name="Patkova L."/>
            <person name="Nedelnik J."/>
            <person name="Repkova J."/>
        </authorList>
    </citation>
    <scope>NUCLEOTIDE SEQUENCE [LARGE SCALE GENOMIC DNA]</scope>
    <source>
        <strain evidence="3">cv. Tatra</strain>
        <tissue evidence="2">Young leaves</tissue>
    </source>
</reference>
<dbReference type="Proteomes" id="UP000236291">
    <property type="component" value="Unassembled WGS sequence"/>
</dbReference>
<organism evidence="2 3">
    <name type="scientific">Trifolium pratense</name>
    <name type="common">Red clover</name>
    <dbReference type="NCBI Taxonomy" id="57577"/>
    <lineage>
        <taxon>Eukaryota</taxon>
        <taxon>Viridiplantae</taxon>
        <taxon>Streptophyta</taxon>
        <taxon>Embryophyta</taxon>
        <taxon>Tracheophyta</taxon>
        <taxon>Spermatophyta</taxon>
        <taxon>Magnoliopsida</taxon>
        <taxon>eudicotyledons</taxon>
        <taxon>Gunneridae</taxon>
        <taxon>Pentapetalae</taxon>
        <taxon>rosids</taxon>
        <taxon>fabids</taxon>
        <taxon>Fabales</taxon>
        <taxon>Fabaceae</taxon>
        <taxon>Papilionoideae</taxon>
        <taxon>50 kb inversion clade</taxon>
        <taxon>NPAAA clade</taxon>
        <taxon>Hologalegina</taxon>
        <taxon>IRL clade</taxon>
        <taxon>Trifolieae</taxon>
        <taxon>Trifolium</taxon>
    </lineage>
</organism>
<dbReference type="AlphaFoldDB" id="A0A2K3KET9"/>
<dbReference type="EMBL" id="ASHM01170667">
    <property type="protein sequence ID" value="PNX64806.1"/>
    <property type="molecule type" value="Genomic_DNA"/>
</dbReference>
<feature type="non-terminal residue" evidence="2">
    <location>
        <position position="1"/>
    </location>
</feature>
<reference evidence="2 3" key="1">
    <citation type="journal article" date="2014" name="Am. J. Bot.">
        <title>Genome assembly and annotation for red clover (Trifolium pratense; Fabaceae).</title>
        <authorList>
            <person name="Istvanek J."/>
            <person name="Jaros M."/>
            <person name="Krenek A."/>
            <person name="Repkova J."/>
        </authorList>
    </citation>
    <scope>NUCLEOTIDE SEQUENCE [LARGE SCALE GENOMIC DNA]</scope>
    <source>
        <strain evidence="3">cv. Tatra</strain>
        <tissue evidence="2">Young leaves</tissue>
    </source>
</reference>
<accession>A0A2K3KET9</accession>
<evidence type="ECO:0000313" key="3">
    <source>
        <dbReference type="Proteomes" id="UP000236291"/>
    </source>
</evidence>
<gene>
    <name evidence="2" type="ORF">L195_g062294</name>
</gene>
<feature type="region of interest" description="Disordered" evidence="1">
    <location>
        <begin position="1"/>
        <end position="24"/>
    </location>
</feature>
<proteinExistence type="predicted"/>
<protein>
    <submittedName>
        <fullName evidence="2">Uncharacterized protein</fullName>
    </submittedName>
</protein>
<comment type="caution">
    <text evidence="2">The sequence shown here is derived from an EMBL/GenBank/DDBJ whole genome shotgun (WGS) entry which is preliminary data.</text>
</comment>
<evidence type="ECO:0000256" key="1">
    <source>
        <dbReference type="SAM" id="MobiDB-lite"/>
    </source>
</evidence>